<dbReference type="SUPFAM" id="SSF52540">
    <property type="entry name" value="P-loop containing nucleoside triphosphate hydrolases"/>
    <property type="match status" value="1"/>
</dbReference>
<accession>A0ABZ3EDP1</accession>
<feature type="domain" description="Molybdopterin-guanine dinucleotide biosynthesis protein B (MobB)" evidence="1">
    <location>
        <begin position="2"/>
        <end position="126"/>
    </location>
</feature>
<dbReference type="PANTHER" id="PTHR40072">
    <property type="entry name" value="MOLYBDOPTERIN-GUANINE DINUCLEOTIDE BIOSYNTHESIS ADAPTER PROTEIN-RELATED"/>
    <property type="match status" value="1"/>
</dbReference>
<dbReference type="Gene3D" id="3.40.50.300">
    <property type="entry name" value="P-loop containing nucleotide triphosphate hydrolases"/>
    <property type="match status" value="1"/>
</dbReference>
<evidence type="ECO:0000259" key="1">
    <source>
        <dbReference type="Pfam" id="PF03205"/>
    </source>
</evidence>
<dbReference type="Pfam" id="PF03205">
    <property type="entry name" value="MobB"/>
    <property type="match status" value="1"/>
</dbReference>
<gene>
    <name evidence="2" type="primary">mobB</name>
    <name evidence="2" type="ORF">QQM35_00940</name>
</gene>
<protein>
    <submittedName>
        <fullName evidence="2">Molybdopterin-guanine dinucleotide biosynthesis protein B</fullName>
    </submittedName>
</protein>
<dbReference type="InterPro" id="IPR027417">
    <property type="entry name" value="P-loop_NTPase"/>
</dbReference>
<organism evidence="2 3">
    <name type="scientific">Staphylococcus hsinchuensis</name>
    <dbReference type="NCBI Taxonomy" id="3051183"/>
    <lineage>
        <taxon>Bacteria</taxon>
        <taxon>Bacillati</taxon>
        <taxon>Bacillota</taxon>
        <taxon>Bacilli</taxon>
        <taxon>Bacillales</taxon>
        <taxon>Staphylococcaceae</taxon>
        <taxon>Staphylococcus</taxon>
    </lineage>
</organism>
<proteinExistence type="predicted"/>
<dbReference type="PANTHER" id="PTHR40072:SF1">
    <property type="entry name" value="MOLYBDOPTERIN-GUANINE DINUCLEOTIDE BIOSYNTHESIS ADAPTER PROTEIN"/>
    <property type="match status" value="1"/>
</dbReference>
<evidence type="ECO:0000313" key="3">
    <source>
        <dbReference type="Proteomes" id="UP001436297"/>
    </source>
</evidence>
<name>A0ABZ3EDP1_9STAP</name>
<evidence type="ECO:0000313" key="2">
    <source>
        <dbReference type="EMBL" id="XAF70715.1"/>
    </source>
</evidence>
<dbReference type="RefSeq" id="WP_251517949.1">
    <property type="nucleotide sequence ID" value="NZ_CP128355.1"/>
</dbReference>
<dbReference type="InterPro" id="IPR004435">
    <property type="entry name" value="MobB_dom"/>
</dbReference>
<dbReference type="InterPro" id="IPR052539">
    <property type="entry name" value="MGD_biosynthesis_adapter"/>
</dbReference>
<dbReference type="Proteomes" id="UP001436297">
    <property type="component" value="Chromosome"/>
</dbReference>
<dbReference type="EMBL" id="CP128355">
    <property type="protein sequence ID" value="XAF70715.1"/>
    <property type="molecule type" value="Genomic_DNA"/>
</dbReference>
<keyword evidence="3" id="KW-1185">Reference proteome</keyword>
<reference evidence="2 3" key="1">
    <citation type="journal article" date="2024" name="Pathogens">
        <title>Staphylococcus hsinchuensis sp. nov., Isolated from Soymilk.</title>
        <authorList>
            <person name="Wang Y.T."/>
            <person name="Lin Y.C."/>
            <person name="Hsieh Y.H."/>
            <person name="Lin Y.T."/>
            <person name="Hamada M."/>
            <person name="Chen C.C."/>
            <person name="Liou J.S."/>
            <person name="Lee A.Y."/>
            <person name="Zhang W.L."/>
            <person name="Chen Y.T."/>
            <person name="Huang C.H."/>
        </authorList>
    </citation>
    <scope>NUCLEOTIDE SEQUENCE [LARGE SCALE GENOMIC DNA]</scope>
    <source>
        <strain evidence="2 3">H164</strain>
    </source>
</reference>
<sequence length="157" mass="17935">MILQIVGLKNSGKTTLVQHSVKLLKEHHYMVATIKHHGHQSEHDITLQQSNVDHMKHFDAGADQSIVQGYEYQQSVTRTAKQSLDEIISQSVTIDSNIILVEGFKEADFNKVLVYRTESDKNTLAELSNVKYYINIDDQDALASYDEWLLSFVNKKE</sequence>
<dbReference type="NCBIfam" id="TIGR00176">
    <property type="entry name" value="mobB"/>
    <property type="match status" value="1"/>
</dbReference>